<evidence type="ECO:0000256" key="2">
    <source>
        <dbReference type="SAM" id="SignalP"/>
    </source>
</evidence>
<keyword evidence="1" id="KW-0812">Transmembrane</keyword>
<accession>A0A4Z0P669</accession>
<comment type="caution">
    <text evidence="3">The sequence shown here is derived from an EMBL/GenBank/DDBJ whole genome shotgun (WGS) entry which is preliminary data.</text>
</comment>
<dbReference type="AlphaFoldDB" id="A0A4Z0P669"/>
<evidence type="ECO:0000313" key="4">
    <source>
        <dbReference type="Proteomes" id="UP000298337"/>
    </source>
</evidence>
<feature type="transmembrane region" description="Helical" evidence="1">
    <location>
        <begin position="105"/>
        <end position="124"/>
    </location>
</feature>
<evidence type="ECO:0000256" key="1">
    <source>
        <dbReference type="SAM" id="Phobius"/>
    </source>
</evidence>
<dbReference type="EMBL" id="SRLA01000002">
    <property type="protein sequence ID" value="TGE07629.1"/>
    <property type="molecule type" value="Genomic_DNA"/>
</dbReference>
<evidence type="ECO:0000313" key="3">
    <source>
        <dbReference type="EMBL" id="TGE07629.1"/>
    </source>
</evidence>
<dbReference type="Proteomes" id="UP000298337">
    <property type="component" value="Unassembled WGS sequence"/>
</dbReference>
<organism evidence="3 4">
    <name type="scientific">Hymenobacter fodinae</name>
    <dbReference type="NCBI Taxonomy" id="2510796"/>
    <lineage>
        <taxon>Bacteria</taxon>
        <taxon>Pseudomonadati</taxon>
        <taxon>Bacteroidota</taxon>
        <taxon>Cytophagia</taxon>
        <taxon>Cytophagales</taxon>
        <taxon>Hymenobacteraceae</taxon>
        <taxon>Hymenobacter</taxon>
    </lineage>
</organism>
<name>A0A4Z0P669_9BACT</name>
<keyword evidence="1" id="KW-1133">Transmembrane helix</keyword>
<feature type="transmembrane region" description="Helical" evidence="1">
    <location>
        <begin position="73"/>
        <end position="93"/>
    </location>
</feature>
<reference evidence="3 4" key="1">
    <citation type="submission" date="2019-04" db="EMBL/GenBank/DDBJ databases">
        <authorList>
            <person name="Feng G."/>
            <person name="Zhang J."/>
            <person name="Zhu H."/>
        </authorList>
    </citation>
    <scope>NUCLEOTIDE SEQUENCE [LARGE SCALE GENOMIC DNA]</scope>
    <source>
        <strain evidence="3 4">92R-1</strain>
    </source>
</reference>
<gene>
    <name evidence="3" type="ORF">EU556_07695</name>
</gene>
<sequence>MFKPLGLLLGLLLLCTTSSFAQAPALPAPPNAAEAGAVLVFNGWYLPKFEPKGAEADTTGALLSMFRRRRTAGWLYTVPFIVGMSLALPISSTDSYGHTTVAEEAISPPLGTVILGGTVVRFILHASMLNKAHLRAVDVAYAAGTPIPAKYRRRLNAAHFAEAAYIREALRQQMAREQLQTQATPR</sequence>
<keyword evidence="4" id="KW-1185">Reference proteome</keyword>
<dbReference type="RefSeq" id="WP_135432885.1">
    <property type="nucleotide sequence ID" value="NZ_SRLA01000002.1"/>
</dbReference>
<keyword evidence="1" id="KW-0472">Membrane</keyword>
<feature type="signal peptide" evidence="2">
    <location>
        <begin position="1"/>
        <end position="21"/>
    </location>
</feature>
<feature type="chain" id="PRO_5021421665" evidence="2">
    <location>
        <begin position="22"/>
        <end position="186"/>
    </location>
</feature>
<keyword evidence="2" id="KW-0732">Signal</keyword>
<proteinExistence type="predicted"/>
<protein>
    <submittedName>
        <fullName evidence="3">Uncharacterized protein</fullName>
    </submittedName>
</protein>
<dbReference type="OrthoDB" id="884997at2"/>